<dbReference type="STRING" id="703135.A0A2A9NYN5"/>
<keyword evidence="3 5" id="KW-0808">Transferase</keyword>
<dbReference type="Gene3D" id="3.90.550.10">
    <property type="entry name" value="Spore Coat Polysaccharide Biosynthesis Protein SpsA, Chain A"/>
    <property type="match status" value="1"/>
</dbReference>
<keyword evidence="2" id="KW-0328">Glycosyltransferase</keyword>
<dbReference type="PANTHER" id="PTHR13778:SF47">
    <property type="entry name" value="LIPOPOLYSACCHARIDE 1,3-GALACTOSYLTRANSFERASE"/>
    <property type="match status" value="1"/>
</dbReference>
<keyword evidence="4" id="KW-0479">Metal-binding</keyword>
<organism evidence="5 6">
    <name type="scientific">Amanita thiersii Skay4041</name>
    <dbReference type="NCBI Taxonomy" id="703135"/>
    <lineage>
        <taxon>Eukaryota</taxon>
        <taxon>Fungi</taxon>
        <taxon>Dikarya</taxon>
        <taxon>Basidiomycota</taxon>
        <taxon>Agaricomycotina</taxon>
        <taxon>Agaricomycetes</taxon>
        <taxon>Agaricomycetidae</taxon>
        <taxon>Agaricales</taxon>
        <taxon>Pluteineae</taxon>
        <taxon>Amanitaceae</taxon>
        <taxon>Amanita</taxon>
    </lineage>
</organism>
<protein>
    <submittedName>
        <fullName evidence="5">Glycosyltransferase family 8 protein</fullName>
    </submittedName>
</protein>
<evidence type="ECO:0000256" key="4">
    <source>
        <dbReference type="ARBA" id="ARBA00022723"/>
    </source>
</evidence>
<gene>
    <name evidence="5" type="ORF">AMATHDRAFT_73425</name>
</gene>
<dbReference type="GO" id="GO:0016757">
    <property type="term" value="F:glycosyltransferase activity"/>
    <property type="evidence" value="ECO:0007669"/>
    <property type="project" value="UniProtKB-KW"/>
</dbReference>
<dbReference type="Pfam" id="PF01501">
    <property type="entry name" value="Glyco_transf_8"/>
    <property type="match status" value="1"/>
</dbReference>
<dbReference type="EMBL" id="KZ301973">
    <property type="protein sequence ID" value="PFH53627.1"/>
    <property type="molecule type" value="Genomic_DNA"/>
</dbReference>
<dbReference type="AlphaFoldDB" id="A0A2A9NYN5"/>
<dbReference type="SUPFAM" id="SSF53448">
    <property type="entry name" value="Nucleotide-diphospho-sugar transferases"/>
    <property type="match status" value="1"/>
</dbReference>
<dbReference type="InterPro" id="IPR029044">
    <property type="entry name" value="Nucleotide-diphossugar_trans"/>
</dbReference>
<dbReference type="GO" id="GO:0046872">
    <property type="term" value="F:metal ion binding"/>
    <property type="evidence" value="ECO:0007669"/>
    <property type="project" value="UniProtKB-KW"/>
</dbReference>
<dbReference type="InterPro" id="IPR002495">
    <property type="entry name" value="Glyco_trans_8"/>
</dbReference>
<dbReference type="InterPro" id="IPR029063">
    <property type="entry name" value="SAM-dependent_MTases_sf"/>
</dbReference>
<reference evidence="5 6" key="1">
    <citation type="submission" date="2014-02" db="EMBL/GenBank/DDBJ databases">
        <title>Transposable element dynamics among asymbiotic and ectomycorrhizal Amanita fungi.</title>
        <authorList>
            <consortium name="DOE Joint Genome Institute"/>
            <person name="Hess J."/>
            <person name="Skrede I."/>
            <person name="Wolfe B."/>
            <person name="LaButti K."/>
            <person name="Ohm R.A."/>
            <person name="Grigoriev I.V."/>
            <person name="Pringle A."/>
        </authorList>
    </citation>
    <scope>NUCLEOTIDE SEQUENCE [LARGE SCALE GENOMIC DNA]</scope>
    <source>
        <strain evidence="5 6">SKay4041</strain>
    </source>
</reference>
<dbReference type="PANTHER" id="PTHR13778">
    <property type="entry name" value="GLYCOSYLTRANSFERASE 8 DOMAIN-CONTAINING PROTEIN"/>
    <property type="match status" value="1"/>
</dbReference>
<dbReference type="Pfam" id="PF13578">
    <property type="entry name" value="Methyltransf_24"/>
    <property type="match status" value="1"/>
</dbReference>
<evidence type="ECO:0000256" key="1">
    <source>
        <dbReference type="ARBA" id="ARBA00006351"/>
    </source>
</evidence>
<sequence length="528" mass="59528">MSYAISPPLASSLQFTSTQDWFSHNIKRWKTLFDFVHSPKPRVLEIGSWEGRSAVFLLDNLCSSGGEIVCIDHFDLFRTEAGKERFARLRHNLGTTGKPFRIVTEFSLPALVKLLEEEIEKSEPGFDWIYIDGSHEADDTFLDGELAWRLARDGAIIIFDDYHWDKEPENNIHHPKRGIDGFLGLHNGQYDHLSHADDYQVVLKKTCPMRIGFLVPEKSGGIDSGINVALAINSSYSIPAAVALRSLLEQTPGRVTIYIVNYGLSEIDKESIMGSLPLRADVTFMFLEPPQTGLAIEKGVTWAKLGLHQVLPVERVLYLDADILVRSELRSLWNTDLEGRSIGAVVDVGHPMGHSTTKRQPYFNAGVLLMDLAKVRLSADALQDIGRRYVNERYKDQDALNAHFQNDWMTLNLTWNAQGLGTYASYPSDDRKRLGLTEMDNPSIVHFTGPVNPTVGEVLNPHVQPPTAKPWGYVGAPGHPFRREWWNVLGRTRWGKSRDQARQNAFFVGYQEFQLAVENLLCQEAIDS</sequence>
<evidence type="ECO:0000256" key="3">
    <source>
        <dbReference type="ARBA" id="ARBA00022679"/>
    </source>
</evidence>
<name>A0A2A9NYN5_9AGAR</name>
<dbReference type="Proteomes" id="UP000242287">
    <property type="component" value="Unassembled WGS sequence"/>
</dbReference>
<dbReference type="CDD" id="cd04194">
    <property type="entry name" value="GT8_A4GalT_like"/>
    <property type="match status" value="1"/>
</dbReference>
<dbReference type="Gene3D" id="3.40.50.150">
    <property type="entry name" value="Vaccinia Virus protein VP39"/>
    <property type="match status" value="1"/>
</dbReference>
<keyword evidence="6" id="KW-1185">Reference proteome</keyword>
<evidence type="ECO:0000256" key="2">
    <source>
        <dbReference type="ARBA" id="ARBA00022676"/>
    </source>
</evidence>
<evidence type="ECO:0000313" key="5">
    <source>
        <dbReference type="EMBL" id="PFH53627.1"/>
    </source>
</evidence>
<accession>A0A2A9NYN5</accession>
<proteinExistence type="inferred from homology"/>
<dbReference type="OrthoDB" id="2014201at2759"/>
<comment type="similarity">
    <text evidence="1">Belongs to the glycosyltransferase 8 family.</text>
</comment>
<evidence type="ECO:0000313" key="6">
    <source>
        <dbReference type="Proteomes" id="UP000242287"/>
    </source>
</evidence>
<dbReference type="InterPro" id="IPR050748">
    <property type="entry name" value="Glycosyltrans_8_dom-fam"/>
</dbReference>
<dbReference type="SUPFAM" id="SSF53335">
    <property type="entry name" value="S-adenosyl-L-methionine-dependent methyltransferases"/>
    <property type="match status" value="1"/>
</dbReference>